<dbReference type="PROSITE" id="PS00135">
    <property type="entry name" value="TRYPSIN_SER"/>
    <property type="match status" value="3"/>
</dbReference>
<dbReference type="EMBL" id="VVIM01000009">
    <property type="protein sequence ID" value="KAB0793230.1"/>
    <property type="molecule type" value="Genomic_DNA"/>
</dbReference>
<feature type="chain" id="PRO_5024325965" description="Peptidase S1 domain-containing protein" evidence="9">
    <location>
        <begin position="17"/>
        <end position="782"/>
    </location>
</feature>
<dbReference type="InterPro" id="IPR009003">
    <property type="entry name" value="Peptidase_S1_PA"/>
</dbReference>
<protein>
    <recommendedName>
        <fullName evidence="10">Peptidase S1 domain-containing protein</fullName>
    </recommendedName>
</protein>
<evidence type="ECO:0000256" key="7">
    <source>
        <dbReference type="ARBA" id="ARBA00023157"/>
    </source>
</evidence>
<dbReference type="InterPro" id="IPR001254">
    <property type="entry name" value="Trypsin_dom"/>
</dbReference>
<evidence type="ECO:0000256" key="3">
    <source>
        <dbReference type="ARBA" id="ARBA00022729"/>
    </source>
</evidence>
<evidence type="ECO:0000259" key="10">
    <source>
        <dbReference type="PROSITE" id="PS50240"/>
    </source>
</evidence>
<evidence type="ECO:0000256" key="8">
    <source>
        <dbReference type="RuleBase" id="RU363034"/>
    </source>
</evidence>
<evidence type="ECO:0000256" key="9">
    <source>
        <dbReference type="SAM" id="SignalP"/>
    </source>
</evidence>
<keyword evidence="6" id="KW-0865">Zymogen</keyword>
<keyword evidence="7" id="KW-1015">Disulfide bond</keyword>
<dbReference type="PANTHER" id="PTHR24276">
    <property type="entry name" value="POLYSERASE-RELATED"/>
    <property type="match status" value="1"/>
</dbReference>
<dbReference type="GO" id="GO:0006508">
    <property type="term" value="P:proteolysis"/>
    <property type="evidence" value="ECO:0007669"/>
    <property type="project" value="UniProtKB-KW"/>
</dbReference>
<keyword evidence="2 8" id="KW-0645">Protease</keyword>
<dbReference type="InterPro" id="IPR050430">
    <property type="entry name" value="Peptidase_S1"/>
</dbReference>
<dbReference type="PRINTS" id="PR00722">
    <property type="entry name" value="CHYMOTRYPSIN"/>
</dbReference>
<feature type="domain" description="Peptidase S1" evidence="10">
    <location>
        <begin position="566"/>
        <end position="782"/>
    </location>
</feature>
<evidence type="ECO:0000256" key="4">
    <source>
        <dbReference type="ARBA" id="ARBA00022801"/>
    </source>
</evidence>
<keyword evidence="4 8" id="KW-0378">Hydrolase</keyword>
<proteinExistence type="inferred from homology"/>
<comment type="caution">
    <text evidence="11">The sequence shown here is derived from an EMBL/GenBank/DDBJ whole genome shotgun (WGS) entry which is preliminary data.</text>
</comment>
<dbReference type="InterPro" id="IPR033116">
    <property type="entry name" value="TRYPSIN_SER"/>
</dbReference>
<evidence type="ECO:0000313" key="12">
    <source>
        <dbReference type="Proteomes" id="UP000327044"/>
    </source>
</evidence>
<sequence>MFKLVLVSALFALVAARPNRPGLPHLDGRIVGGFDVTIEQVPYQVSLMVRPDSPYHICGGSIIAHDLILTAAHCTTRYQPSEMRIRYGNTIKNEGGTIMEVLFKKDHHLYNPNTMDYDISVLVLSGRIQFSASAQIIPLVASGSGEGGRAAMVSGWGRLSSGGASPTKLQAVYVREVDRKKCNEDYSGPITERMICFMDTYKDSCQGDSGGPLVSSGVQIGVVSWGWGCADPRYPGVYSNVAVLRDFIALFALAAARPNRPGLPHLDGRIVGGFDVTIEQVPYQVSLMVRPDSPYHICGGSIIAHDLILTAAHCTTRYQPSEMRIRYGNTIKNEGGTIMEVLFKKDHHLYNPNTMDYDISVLVLSGRIQFSASAQIIPLVASGSGEGGRAAMVSGWGRLSSGGASPTKLQAVYVREVDRKKCNEDYSGPITERMICFMDTYKDSCQGDSGGPLVSSGVQIGVVSWGWGCADPRYPGVYSNVAVLRDFIAILEMYLPRENFSVVNLLGGEWVVNGFVVELTPLGVTCNLIQTDKEQQQCLNPVVALFALAAARPKIRTELPQLDGRIVGGFDAFIEQLPYQVSLLVLDSHMCGGSIIRPDLVLTAAHCTSKYQPSEMSVRYGSSIRDQAGTVVPVLYKKDHYEYDPSSMDYDISVLVLVDQIIMSASAQVIPLASSYSEGGRVGLVSGWGALSTGGPSPSQLKAVYVREVDRKKCNDDYEGAITERMICFMDTGKDACQGDSGGPLVSNGVQVGVVSWGWGCADPRYPGVYSNVAVLRDFIDA</sequence>
<evidence type="ECO:0000256" key="1">
    <source>
        <dbReference type="ARBA" id="ARBA00007664"/>
    </source>
</evidence>
<dbReference type="InterPro" id="IPR018114">
    <property type="entry name" value="TRYPSIN_HIS"/>
</dbReference>
<dbReference type="Proteomes" id="UP000327044">
    <property type="component" value="Unassembled WGS sequence"/>
</dbReference>
<dbReference type="InParanoid" id="A0A5N4A7D6"/>
<gene>
    <name evidence="11" type="ORF">PPYR_12850</name>
</gene>
<evidence type="ECO:0000256" key="2">
    <source>
        <dbReference type="ARBA" id="ARBA00022670"/>
    </source>
</evidence>
<feature type="domain" description="Peptidase S1" evidence="10">
    <location>
        <begin position="30"/>
        <end position="248"/>
    </location>
</feature>
<dbReference type="Gene3D" id="2.40.10.10">
    <property type="entry name" value="Trypsin-like serine proteases"/>
    <property type="match status" value="3"/>
</dbReference>
<feature type="signal peptide" evidence="9">
    <location>
        <begin position="1"/>
        <end position="16"/>
    </location>
</feature>
<evidence type="ECO:0000313" key="11">
    <source>
        <dbReference type="EMBL" id="KAB0793230.1"/>
    </source>
</evidence>
<evidence type="ECO:0000256" key="5">
    <source>
        <dbReference type="ARBA" id="ARBA00022825"/>
    </source>
</evidence>
<dbReference type="InterPro" id="IPR001314">
    <property type="entry name" value="Peptidase_S1A"/>
</dbReference>
<dbReference type="PANTHER" id="PTHR24276:SF91">
    <property type="entry name" value="AT26814P-RELATED"/>
    <property type="match status" value="1"/>
</dbReference>
<dbReference type="InterPro" id="IPR043504">
    <property type="entry name" value="Peptidase_S1_PA_chymotrypsin"/>
</dbReference>
<dbReference type="FunCoup" id="A0A5N4A7D6">
    <property type="interactions" value="78"/>
</dbReference>
<dbReference type="FunFam" id="2.40.10.10:FF:000077">
    <property type="entry name" value="Predicted protein"/>
    <property type="match status" value="3"/>
</dbReference>
<dbReference type="PROSITE" id="PS50240">
    <property type="entry name" value="TRYPSIN_DOM"/>
    <property type="match status" value="3"/>
</dbReference>
<dbReference type="SMART" id="SM00020">
    <property type="entry name" value="Tryp_SPc"/>
    <property type="match status" value="3"/>
</dbReference>
<dbReference type="Pfam" id="PF00089">
    <property type="entry name" value="Trypsin"/>
    <property type="match status" value="3"/>
</dbReference>
<keyword evidence="12" id="KW-1185">Reference proteome</keyword>
<dbReference type="CDD" id="cd00190">
    <property type="entry name" value="Tryp_SPc"/>
    <property type="match status" value="3"/>
</dbReference>
<dbReference type="PROSITE" id="PS00134">
    <property type="entry name" value="TRYPSIN_HIS"/>
    <property type="match status" value="3"/>
</dbReference>
<accession>A0A5N4A7D6</accession>
<feature type="domain" description="Peptidase S1" evidence="10">
    <location>
        <begin position="270"/>
        <end position="488"/>
    </location>
</feature>
<dbReference type="AlphaFoldDB" id="A0A5N4A7D6"/>
<evidence type="ECO:0000256" key="6">
    <source>
        <dbReference type="ARBA" id="ARBA00023145"/>
    </source>
</evidence>
<dbReference type="SUPFAM" id="SSF50494">
    <property type="entry name" value="Trypsin-like serine proteases"/>
    <property type="match status" value="3"/>
</dbReference>
<name>A0A5N4A7D6_PHOPY</name>
<keyword evidence="5 8" id="KW-0720">Serine protease</keyword>
<comment type="similarity">
    <text evidence="1">Belongs to the peptidase S1 family.</text>
</comment>
<dbReference type="GO" id="GO:0004252">
    <property type="term" value="F:serine-type endopeptidase activity"/>
    <property type="evidence" value="ECO:0007669"/>
    <property type="project" value="InterPro"/>
</dbReference>
<reference evidence="11 12" key="1">
    <citation type="journal article" date="2018" name="Elife">
        <title>Firefly genomes illuminate parallel origins of bioluminescence in beetles.</title>
        <authorList>
            <person name="Fallon T.R."/>
            <person name="Lower S.E."/>
            <person name="Chang C.H."/>
            <person name="Bessho-Uehara M."/>
            <person name="Martin G.J."/>
            <person name="Bewick A.J."/>
            <person name="Behringer M."/>
            <person name="Debat H.J."/>
            <person name="Wong I."/>
            <person name="Day J.C."/>
            <person name="Suvorov A."/>
            <person name="Silva C.J."/>
            <person name="Stanger-Hall K.F."/>
            <person name="Hall D.W."/>
            <person name="Schmitz R.J."/>
            <person name="Nelson D.R."/>
            <person name="Lewis S.M."/>
            <person name="Shigenobu S."/>
            <person name="Bybee S.M."/>
            <person name="Larracuente A.M."/>
            <person name="Oba Y."/>
            <person name="Weng J.K."/>
        </authorList>
    </citation>
    <scope>NUCLEOTIDE SEQUENCE [LARGE SCALE GENOMIC DNA]</scope>
    <source>
        <strain evidence="11">1611_PpyrPB1</strain>
        <tissue evidence="11">Whole body</tissue>
    </source>
</reference>
<keyword evidence="3 9" id="KW-0732">Signal</keyword>
<organism evidence="11 12">
    <name type="scientific">Photinus pyralis</name>
    <name type="common">Common eastern firefly</name>
    <name type="synonym">Lampyris pyralis</name>
    <dbReference type="NCBI Taxonomy" id="7054"/>
    <lineage>
        <taxon>Eukaryota</taxon>
        <taxon>Metazoa</taxon>
        <taxon>Ecdysozoa</taxon>
        <taxon>Arthropoda</taxon>
        <taxon>Hexapoda</taxon>
        <taxon>Insecta</taxon>
        <taxon>Pterygota</taxon>
        <taxon>Neoptera</taxon>
        <taxon>Endopterygota</taxon>
        <taxon>Coleoptera</taxon>
        <taxon>Polyphaga</taxon>
        <taxon>Elateriformia</taxon>
        <taxon>Elateroidea</taxon>
        <taxon>Lampyridae</taxon>
        <taxon>Lampyrinae</taxon>
        <taxon>Photinus</taxon>
    </lineage>
</organism>